<feature type="transmembrane region" description="Helical" evidence="1">
    <location>
        <begin position="298"/>
        <end position="319"/>
    </location>
</feature>
<evidence type="ECO:0000313" key="3">
    <source>
        <dbReference type="Proteomes" id="UP001489004"/>
    </source>
</evidence>
<feature type="transmembrane region" description="Helical" evidence="1">
    <location>
        <begin position="142"/>
        <end position="161"/>
    </location>
</feature>
<gene>
    <name evidence="2" type="ORF">WJX72_004822</name>
</gene>
<accession>A0AAW1QQI7</accession>
<evidence type="ECO:0000313" key="2">
    <source>
        <dbReference type="EMBL" id="KAK9823709.1"/>
    </source>
</evidence>
<reference evidence="2 3" key="1">
    <citation type="journal article" date="2024" name="Nat. Commun.">
        <title>Phylogenomics reveals the evolutionary origins of lichenization in chlorophyte algae.</title>
        <authorList>
            <person name="Puginier C."/>
            <person name="Libourel C."/>
            <person name="Otte J."/>
            <person name="Skaloud P."/>
            <person name="Haon M."/>
            <person name="Grisel S."/>
            <person name="Petersen M."/>
            <person name="Berrin J.G."/>
            <person name="Delaux P.M."/>
            <person name="Dal Grande F."/>
            <person name="Keller J."/>
        </authorList>
    </citation>
    <scope>NUCLEOTIDE SEQUENCE [LARGE SCALE GENOMIC DNA]</scope>
    <source>
        <strain evidence="2 3">SAG 2043</strain>
    </source>
</reference>
<dbReference type="Proteomes" id="UP001489004">
    <property type="component" value="Unassembled WGS sequence"/>
</dbReference>
<keyword evidence="1" id="KW-0812">Transmembrane</keyword>
<protein>
    <submittedName>
        <fullName evidence="2">Uncharacterized protein</fullName>
    </submittedName>
</protein>
<feature type="transmembrane region" description="Helical" evidence="1">
    <location>
        <begin position="173"/>
        <end position="190"/>
    </location>
</feature>
<organism evidence="2 3">
    <name type="scientific">[Myrmecia] bisecta</name>
    <dbReference type="NCBI Taxonomy" id="41462"/>
    <lineage>
        <taxon>Eukaryota</taxon>
        <taxon>Viridiplantae</taxon>
        <taxon>Chlorophyta</taxon>
        <taxon>core chlorophytes</taxon>
        <taxon>Trebouxiophyceae</taxon>
        <taxon>Trebouxiales</taxon>
        <taxon>Trebouxiaceae</taxon>
        <taxon>Myrmecia</taxon>
    </lineage>
</organism>
<feature type="transmembrane region" description="Helical" evidence="1">
    <location>
        <begin position="54"/>
        <end position="74"/>
    </location>
</feature>
<keyword evidence="1" id="KW-0472">Membrane</keyword>
<dbReference type="AlphaFoldDB" id="A0AAW1QQI7"/>
<sequence length="355" mass="39793">MHYLNNSFARAMAGVAESFPDVVDPATLCLPQPVHTNLRGLETVATYNHANMDVLLALLLTATVLFWFAWYVRFSQRAKGIQGLSLLRLQVFYYCIGVGIFGVVRGVFDTGRFLLACAAFHNLMEWGYFFHRWVTKETASKLFVGACLYIWLIITSVTTLLPLKWAVLVEQTLGIMCDYFLVFSFAWAYFQHRSDATLAPMWRSAWVASMLHFFQIYPLVIGTILGPCHSGSHWIEWLLTSGSVPCFYFYTNFALRWDEIEYGTTFQPFAPAAATTRSRTLPEARRTPYQAASSWDKLILLMFIGMCCGLVTIGGPAFLPRCSNPTAYPCPTSIAAAAKGIVGAAYKVVAPHMEL</sequence>
<feature type="transmembrane region" description="Helical" evidence="1">
    <location>
        <begin position="202"/>
        <end position="225"/>
    </location>
</feature>
<name>A0AAW1QQI7_9CHLO</name>
<dbReference type="EMBL" id="JALJOR010000002">
    <property type="protein sequence ID" value="KAK9823709.1"/>
    <property type="molecule type" value="Genomic_DNA"/>
</dbReference>
<keyword evidence="1" id="KW-1133">Transmembrane helix</keyword>
<proteinExistence type="predicted"/>
<evidence type="ECO:0000256" key="1">
    <source>
        <dbReference type="SAM" id="Phobius"/>
    </source>
</evidence>
<feature type="transmembrane region" description="Helical" evidence="1">
    <location>
        <begin position="86"/>
        <end position="107"/>
    </location>
</feature>
<keyword evidence="3" id="KW-1185">Reference proteome</keyword>
<feature type="transmembrane region" description="Helical" evidence="1">
    <location>
        <begin position="237"/>
        <end position="255"/>
    </location>
</feature>
<comment type="caution">
    <text evidence="2">The sequence shown here is derived from an EMBL/GenBank/DDBJ whole genome shotgun (WGS) entry which is preliminary data.</text>
</comment>